<dbReference type="InterPro" id="IPR001279">
    <property type="entry name" value="Metallo-B-lactamas"/>
</dbReference>
<organism evidence="2 3">
    <name type="scientific">Sphingobium yanoikuyae</name>
    <name type="common">Sphingomonas yanoikuyae</name>
    <dbReference type="NCBI Taxonomy" id="13690"/>
    <lineage>
        <taxon>Bacteria</taxon>
        <taxon>Pseudomonadati</taxon>
        <taxon>Pseudomonadota</taxon>
        <taxon>Alphaproteobacteria</taxon>
        <taxon>Sphingomonadales</taxon>
        <taxon>Sphingomonadaceae</taxon>
        <taxon>Sphingobium</taxon>
    </lineage>
</organism>
<dbReference type="Proteomes" id="UP000028534">
    <property type="component" value="Unassembled WGS sequence"/>
</dbReference>
<dbReference type="InterPro" id="IPR052195">
    <property type="entry name" value="Bact_Alkyl/Aryl-Sulfatase"/>
</dbReference>
<proteinExistence type="predicted"/>
<dbReference type="RefSeq" id="WP_037518841.1">
    <property type="nucleotide sequence ID" value="NZ_JGVR01000008.1"/>
</dbReference>
<dbReference type="Pfam" id="PF14863">
    <property type="entry name" value="Alkyl_sulf_dimr"/>
    <property type="match status" value="1"/>
</dbReference>
<protein>
    <submittedName>
        <fullName evidence="2">Alkyl sulfatase-like hydrolase</fullName>
    </submittedName>
</protein>
<reference evidence="2 3" key="1">
    <citation type="submission" date="2014-03" db="EMBL/GenBank/DDBJ databases">
        <title>Genome sequence of Sphingobium yanoikuyae B1.</title>
        <authorList>
            <person name="Gan H.M."/>
            <person name="Gan H.Y."/>
            <person name="Savka M.A."/>
        </authorList>
    </citation>
    <scope>NUCLEOTIDE SEQUENCE [LARGE SCALE GENOMIC DNA]</scope>
    <source>
        <strain evidence="2 3">B1</strain>
    </source>
</reference>
<dbReference type="PANTHER" id="PTHR43223:SF2">
    <property type="entry name" value="METALLO-BETA-LACTAMASE DOMAIN-CONTAINING PROTEIN"/>
    <property type="match status" value="1"/>
</dbReference>
<dbReference type="GO" id="GO:0046983">
    <property type="term" value="F:protein dimerization activity"/>
    <property type="evidence" value="ECO:0007669"/>
    <property type="project" value="InterPro"/>
</dbReference>
<comment type="caution">
    <text evidence="2">The sequence shown here is derived from an EMBL/GenBank/DDBJ whole genome shotgun (WGS) entry which is preliminary data.</text>
</comment>
<dbReference type="EMBL" id="JGVR01000008">
    <property type="protein sequence ID" value="KEZ19743.1"/>
    <property type="molecule type" value="Genomic_DNA"/>
</dbReference>
<dbReference type="AlphaFoldDB" id="A0A084EP51"/>
<evidence type="ECO:0000259" key="1">
    <source>
        <dbReference type="SMART" id="SM00849"/>
    </source>
</evidence>
<dbReference type="SMART" id="SM00849">
    <property type="entry name" value="Lactamase_B"/>
    <property type="match status" value="1"/>
</dbReference>
<dbReference type="Gene3D" id="3.60.15.10">
    <property type="entry name" value="Ribonuclease Z/Hydroxyacylglutathione hydrolase-like"/>
    <property type="match status" value="1"/>
</dbReference>
<feature type="domain" description="Metallo-beta-lactamase" evidence="1">
    <location>
        <begin position="39"/>
        <end position="239"/>
    </location>
</feature>
<dbReference type="eggNOG" id="COG2015">
    <property type="taxonomic scope" value="Bacteria"/>
</dbReference>
<gene>
    <name evidence="2" type="ORF">CP98_01848</name>
</gene>
<dbReference type="Gene3D" id="1.25.40.880">
    <property type="entry name" value="Alkyl sulfatase, dimerisation domain"/>
    <property type="match status" value="1"/>
</dbReference>
<sequence length="427" mass="46603">MSTQSAEKPQTPLGALVMAGQGQTEAEAITDSIFMVKDISNAYLVTTGDGDLLVNTGFLGNGARNKGLFAPHRTGALKRIIVTQAHPDHYGALPAQQEPGTEVITGVNFVDTEDYFDRLGPFLGIRSGKLWASMTRRDGPPPKPPRIIPDRMVETVHAFEQGGRKFEVVKTPGGETLCSVFVWMPEEKIIFTGNLFGPVWRSMPNLVTMRGDRPRLVRAYLQSLEHVRSLEPELVITGHGDPIRGADAIRADLDRMHAAVTYIERETIAGMNAGRHVQDLMREIVLPEDIRIGEFHGKTSWVVRAIWEENAGWFHYEDGTTALYGVPRPTVYPDLVELAGGAGALAARAHVHAAAGRPLEALHLLDIALGVAPDHEAALTVKKAALEQLLARSGGTNLSETMWLKAEIADAEKRLPAACPPFQEVRS</sequence>
<keyword evidence="2" id="KW-0378">Hydrolase</keyword>
<dbReference type="InterPro" id="IPR036866">
    <property type="entry name" value="RibonucZ/Hydroxyglut_hydro"/>
</dbReference>
<evidence type="ECO:0000313" key="2">
    <source>
        <dbReference type="EMBL" id="KEZ19743.1"/>
    </source>
</evidence>
<dbReference type="STRING" id="13690.AX777_22585"/>
<dbReference type="InterPro" id="IPR038536">
    <property type="entry name" value="Alkyl/aryl-sulf_dimr_sf"/>
</dbReference>
<dbReference type="SUPFAM" id="SSF56281">
    <property type="entry name" value="Metallo-hydrolase/oxidoreductase"/>
    <property type="match status" value="1"/>
</dbReference>
<dbReference type="InterPro" id="IPR029228">
    <property type="entry name" value="Alkyl_sulf_dimr"/>
</dbReference>
<evidence type="ECO:0000313" key="3">
    <source>
        <dbReference type="Proteomes" id="UP000028534"/>
    </source>
</evidence>
<accession>A0A084EP51</accession>
<dbReference type="Pfam" id="PF00753">
    <property type="entry name" value="Lactamase_B"/>
    <property type="match status" value="1"/>
</dbReference>
<dbReference type="GO" id="GO:0016787">
    <property type="term" value="F:hydrolase activity"/>
    <property type="evidence" value="ECO:0007669"/>
    <property type="project" value="UniProtKB-KW"/>
</dbReference>
<dbReference type="PATRIC" id="fig|13690.10.peg.1902"/>
<dbReference type="PANTHER" id="PTHR43223">
    <property type="entry name" value="ALKYL/ARYL-SULFATASE"/>
    <property type="match status" value="1"/>
</dbReference>
<name>A0A084EP51_SPHYA</name>